<name>A0A350P4A4_9ALTE</name>
<accession>A0A350P4A4</accession>
<comment type="caution">
    <text evidence="1">The sequence shown here is derived from an EMBL/GenBank/DDBJ whole genome shotgun (WGS) entry which is preliminary data.</text>
</comment>
<dbReference type="AlphaFoldDB" id="A0A350P4A4"/>
<reference evidence="1 2" key="1">
    <citation type="journal article" date="2018" name="Nat. Biotechnol.">
        <title>A standardized bacterial taxonomy based on genome phylogeny substantially revises the tree of life.</title>
        <authorList>
            <person name="Parks D.H."/>
            <person name="Chuvochina M."/>
            <person name="Waite D.W."/>
            <person name="Rinke C."/>
            <person name="Skarshewski A."/>
            <person name="Chaumeil P.A."/>
            <person name="Hugenholtz P."/>
        </authorList>
    </citation>
    <scope>NUCLEOTIDE SEQUENCE [LARGE SCALE GENOMIC DNA]</scope>
    <source>
        <strain evidence="1">UBA11978</strain>
    </source>
</reference>
<gene>
    <name evidence="1" type="ORF">DCW74_10355</name>
</gene>
<dbReference type="Proteomes" id="UP000263517">
    <property type="component" value="Unassembled WGS sequence"/>
</dbReference>
<evidence type="ECO:0000313" key="1">
    <source>
        <dbReference type="EMBL" id="HAW76121.1"/>
    </source>
</evidence>
<sequence>MTTTYVAYSQAIVIDTDNQNIRVTVGATTETVQVVAGTYYISGATSDSTSIFKALETAIETHTSGPAITIGSVTAFNINGTAQKSIEWTLTSDVSISILWSNASTTFPIERIGASATSTGTTHNNTTDPMGFWVADQPAKGESKNQAFYDVTQNATFDGGTFTFSRGNVQGRYSFDFDFINPERVLIAERNTATVSGQHRTLEDFIKNASGDGVRVHKLTDTGTPGTLAGITGSEIDSNTFIRPTGVSYFRDFILDEETLSNFAPERFSAGLELYSFAVGLKAKRA</sequence>
<organism evidence="1 2">
    <name type="scientific">Alteromonas australica</name>
    <dbReference type="NCBI Taxonomy" id="589873"/>
    <lineage>
        <taxon>Bacteria</taxon>
        <taxon>Pseudomonadati</taxon>
        <taxon>Pseudomonadota</taxon>
        <taxon>Gammaproteobacteria</taxon>
        <taxon>Alteromonadales</taxon>
        <taxon>Alteromonadaceae</taxon>
        <taxon>Alteromonas/Salinimonas group</taxon>
        <taxon>Alteromonas</taxon>
    </lineage>
</organism>
<dbReference type="EMBL" id="DNAN01000365">
    <property type="protein sequence ID" value="HAW76121.1"/>
    <property type="molecule type" value="Genomic_DNA"/>
</dbReference>
<evidence type="ECO:0000313" key="2">
    <source>
        <dbReference type="Proteomes" id="UP000263517"/>
    </source>
</evidence>
<protein>
    <submittedName>
        <fullName evidence="1">Uncharacterized protein</fullName>
    </submittedName>
</protein>
<proteinExistence type="predicted"/>